<evidence type="ECO:0000256" key="6">
    <source>
        <dbReference type="PIRSR" id="PIRSR001221-2"/>
    </source>
</evidence>
<proteinExistence type="inferred from homology"/>
<evidence type="ECO:0000256" key="3">
    <source>
        <dbReference type="ARBA" id="ARBA00012922"/>
    </source>
</evidence>
<dbReference type="InterPro" id="IPR020556">
    <property type="entry name" value="Amidase_CS"/>
</dbReference>
<keyword evidence="9" id="KW-1185">Reference proteome</keyword>
<dbReference type="PROSITE" id="PS00571">
    <property type="entry name" value="AMIDASES"/>
    <property type="match status" value="1"/>
</dbReference>
<feature type="active site" description="Acyl-ester intermediate" evidence="5">
    <location>
        <position position="220"/>
    </location>
</feature>
<feature type="domain" description="Amidase" evidence="7">
    <location>
        <begin position="66"/>
        <end position="554"/>
    </location>
</feature>
<dbReference type="Pfam" id="PF01425">
    <property type="entry name" value="Amidase"/>
    <property type="match status" value="1"/>
</dbReference>
<comment type="similarity">
    <text evidence="2">Belongs to the amidase family.</text>
</comment>
<evidence type="ECO:0000313" key="8">
    <source>
        <dbReference type="EMBL" id="KAG0667241.1"/>
    </source>
</evidence>
<protein>
    <recommendedName>
        <fullName evidence="3">amidase</fullName>
        <ecNumber evidence="3">3.5.1.4</ecNumber>
    </recommendedName>
</protein>
<dbReference type="InterPro" id="IPR036928">
    <property type="entry name" value="AS_sf"/>
</dbReference>
<evidence type="ECO:0000313" key="9">
    <source>
        <dbReference type="Proteomes" id="UP000777482"/>
    </source>
</evidence>
<gene>
    <name evidence="8" type="ORF">C6P46_002653</name>
</gene>
<feature type="binding site" evidence="6">
    <location>
        <position position="196"/>
    </location>
    <ligand>
        <name>substrate</name>
    </ligand>
</feature>
<dbReference type="PANTHER" id="PTHR45847">
    <property type="entry name" value="FATTY ACID AMIDE HYDROLASE"/>
    <property type="match status" value="1"/>
</dbReference>
<dbReference type="GO" id="GO:0004040">
    <property type="term" value="F:amidase activity"/>
    <property type="evidence" value="ECO:0007669"/>
    <property type="project" value="UniProtKB-EC"/>
</dbReference>
<comment type="catalytic activity">
    <reaction evidence="1">
        <text>a monocarboxylic acid amide + H2O = a monocarboxylate + NH4(+)</text>
        <dbReference type="Rhea" id="RHEA:12020"/>
        <dbReference type="ChEBI" id="CHEBI:15377"/>
        <dbReference type="ChEBI" id="CHEBI:28938"/>
        <dbReference type="ChEBI" id="CHEBI:35757"/>
        <dbReference type="ChEBI" id="CHEBI:83628"/>
        <dbReference type="EC" id="3.5.1.4"/>
    </reaction>
</comment>
<feature type="binding site" evidence="6">
    <location>
        <begin position="217"/>
        <end position="220"/>
    </location>
    <ligand>
        <name>substrate</name>
    </ligand>
</feature>
<feature type="active site" description="Charge relay system" evidence="5">
    <location>
        <position position="121"/>
    </location>
</feature>
<accession>A0A9P7BA35</accession>
<reference evidence="8 9" key="1">
    <citation type="submission" date="2020-11" db="EMBL/GenBank/DDBJ databases">
        <title>Kefir isolates.</title>
        <authorList>
            <person name="Marcisauskas S."/>
            <person name="Kim Y."/>
            <person name="Blasche S."/>
        </authorList>
    </citation>
    <scope>NUCLEOTIDE SEQUENCE [LARGE SCALE GENOMIC DNA]</scope>
    <source>
        <strain evidence="8 9">KR</strain>
    </source>
</reference>
<feature type="active site" description="Charge relay system" evidence="5">
    <location>
        <position position="196"/>
    </location>
</feature>
<feature type="binding site" evidence="6">
    <location>
        <position position="170"/>
    </location>
    <ligand>
        <name>substrate</name>
    </ligand>
</feature>
<evidence type="ECO:0000256" key="4">
    <source>
        <dbReference type="ARBA" id="ARBA00022801"/>
    </source>
</evidence>
<dbReference type="FunFam" id="3.90.1300.10:FF:000003">
    <property type="entry name" value="Amidase signature enzyme"/>
    <property type="match status" value="1"/>
</dbReference>
<sequence length="586" mass="63583">MAPNWTQIRDDKHAEQRREIEKGIQLAEQAAPTLSKELAFAIRSADAATIVDNVASKEPGWTAVNVMRTYAEAAAKEHARSNILTEIMFASALERAKELDAEFAKTGKIVGPLHGVPVSLKDQIDVQGVDTTMGFTHKQRQPMPEDATLTRIIRQAGGIPFVKSAIPQTMLSFECGTPLFGVAKNPYDPRRTPGGSSGGEGALLGSDASVIGIGSDIGGSLRIPSHFSGCFALKPCAGRFSSEGCQHCNPGFDGVRSTMGPMGRSVADLERMTRVALDATPELAATQTGIIPMKYRQVDLPKRPLRFGYFVHDGFVAASPACERAVLETVEALRKAGHECIEFVPPSTVEAMEYFVAITSAGKHEILMSSLKGDPTESFLYLTTKAAKLPGPVRWLLEWFTGSYMGDAAAARIIAANGGKTVNELQTWHHRRDCYVKAAKKLMWEEHAFDAVICPTQATPALKHGETNQLSVLSLRTIHWNIIDSTVGQIPVTFVDAEKDAPSDGWEARRRAAGGSALLEPRVYGPKGIYDAKDMAGLPVGVQVVGRQWDEERVIELMKLVDNALGPRGFGPGEFAKRQQVSDKVY</sequence>
<dbReference type="GO" id="GO:0009062">
    <property type="term" value="P:fatty acid catabolic process"/>
    <property type="evidence" value="ECO:0007669"/>
    <property type="project" value="TreeGrafter"/>
</dbReference>
<dbReference type="EC" id="3.5.1.4" evidence="3"/>
<comment type="caution">
    <text evidence="8">The sequence shown here is derived from an EMBL/GenBank/DDBJ whole genome shotgun (WGS) entry which is preliminary data.</text>
</comment>
<evidence type="ECO:0000256" key="2">
    <source>
        <dbReference type="ARBA" id="ARBA00009199"/>
    </source>
</evidence>
<dbReference type="EMBL" id="PUHQ01000002">
    <property type="protein sequence ID" value="KAG0667241.1"/>
    <property type="molecule type" value="Genomic_DNA"/>
</dbReference>
<dbReference type="Proteomes" id="UP000777482">
    <property type="component" value="Unassembled WGS sequence"/>
</dbReference>
<dbReference type="Gene3D" id="3.90.1300.10">
    <property type="entry name" value="Amidase signature (AS) domain"/>
    <property type="match status" value="1"/>
</dbReference>
<dbReference type="PIRSF" id="PIRSF001221">
    <property type="entry name" value="Amidase_fungi"/>
    <property type="match status" value="1"/>
</dbReference>
<name>A0A9P7BA35_RHOMI</name>
<dbReference type="OrthoDB" id="6428749at2759"/>
<dbReference type="AlphaFoldDB" id="A0A9P7BA35"/>
<dbReference type="PANTHER" id="PTHR45847:SF6">
    <property type="entry name" value="FATTY ACID AMIDE HYDROLASE"/>
    <property type="match status" value="1"/>
</dbReference>
<dbReference type="InterPro" id="IPR052096">
    <property type="entry name" value="Endocannabinoid_amidase"/>
</dbReference>
<evidence type="ECO:0000256" key="5">
    <source>
        <dbReference type="PIRSR" id="PIRSR001221-1"/>
    </source>
</evidence>
<evidence type="ECO:0000259" key="7">
    <source>
        <dbReference type="Pfam" id="PF01425"/>
    </source>
</evidence>
<dbReference type="SUPFAM" id="SSF75304">
    <property type="entry name" value="Amidase signature (AS) enzymes"/>
    <property type="match status" value="1"/>
</dbReference>
<evidence type="ECO:0000256" key="1">
    <source>
        <dbReference type="ARBA" id="ARBA00001311"/>
    </source>
</evidence>
<keyword evidence="4" id="KW-0378">Hydrolase</keyword>
<organism evidence="8 9">
    <name type="scientific">Rhodotorula mucilaginosa</name>
    <name type="common">Yeast</name>
    <name type="synonym">Rhodotorula rubra</name>
    <dbReference type="NCBI Taxonomy" id="5537"/>
    <lineage>
        <taxon>Eukaryota</taxon>
        <taxon>Fungi</taxon>
        <taxon>Dikarya</taxon>
        <taxon>Basidiomycota</taxon>
        <taxon>Pucciniomycotina</taxon>
        <taxon>Microbotryomycetes</taxon>
        <taxon>Sporidiobolales</taxon>
        <taxon>Sporidiobolaceae</taxon>
        <taxon>Rhodotorula</taxon>
    </lineage>
</organism>
<dbReference type="InterPro" id="IPR023631">
    <property type="entry name" value="Amidase_dom"/>
</dbReference>
<dbReference type="GO" id="GO:0017064">
    <property type="term" value="F:fatty acid amide hydrolase activity"/>
    <property type="evidence" value="ECO:0007669"/>
    <property type="project" value="TreeGrafter"/>
</dbReference>